<evidence type="ECO:0000256" key="20">
    <source>
        <dbReference type="SAM" id="Phobius"/>
    </source>
</evidence>
<dbReference type="CDD" id="cd06183">
    <property type="entry name" value="cyt_b5_reduct_like"/>
    <property type="match status" value="1"/>
</dbReference>
<feature type="transmembrane region" description="Helical" evidence="20">
    <location>
        <begin position="6"/>
        <end position="23"/>
    </location>
</feature>
<dbReference type="PANTHER" id="PTHR19370:SF184">
    <property type="entry name" value="NADH-CYTOCHROME B5 REDUCTASE-LIKE"/>
    <property type="match status" value="1"/>
</dbReference>
<feature type="binding site" evidence="18">
    <location>
        <position position="117"/>
    </location>
    <ligand>
        <name>FAD</name>
        <dbReference type="ChEBI" id="CHEBI:57692"/>
    </ligand>
</feature>
<sequence>MEESAIKIVLAVLLLAVGTYYSLQLGKQFKPKATLVKGQYKKFPLIRKTILSHNSAVYRFKLPTEDSILGLPVGQHITVKAVINEKTIIRSYTPTSLDTDSRGFFELLIKSYENGNMSKNFAELELNDTIELSGPKGFYNYSPNCRKELGMVAGGSGITPMYQIIKAIAQNPNDKTKVSLIYGNVAEKEILLKKQLDDLVATKPEQFRVYYVVDNPSEDWTGGVGYITADVMKEYLPAPGHGVQLLVCGPLPMVSSVKRCAVALGFAKAKPVPKMEDEVFVF</sequence>
<dbReference type="RefSeq" id="XP_003684711.1">
    <property type="nucleotide sequence ID" value="XM_003684663.1"/>
</dbReference>
<dbReference type="GO" id="GO:0090524">
    <property type="term" value="F:cytochrome-b5 reductase activity, acting on NADH"/>
    <property type="evidence" value="ECO:0007669"/>
    <property type="project" value="UniProtKB-EC"/>
</dbReference>
<keyword evidence="11 19" id="KW-0520">NAD</keyword>
<organism evidence="22 23">
    <name type="scientific">Tetrapisispora phaffii (strain ATCC 24235 / CBS 4417 / NBRC 1672 / NRRL Y-8282 / UCD 70-5)</name>
    <name type="common">Yeast</name>
    <name type="synonym">Fabospora phaffii</name>
    <dbReference type="NCBI Taxonomy" id="1071381"/>
    <lineage>
        <taxon>Eukaryota</taxon>
        <taxon>Fungi</taxon>
        <taxon>Dikarya</taxon>
        <taxon>Ascomycota</taxon>
        <taxon>Saccharomycotina</taxon>
        <taxon>Saccharomycetes</taxon>
        <taxon>Saccharomycetales</taxon>
        <taxon>Saccharomycetaceae</taxon>
        <taxon>Tetrapisispora</taxon>
    </lineage>
</organism>
<dbReference type="InterPro" id="IPR001433">
    <property type="entry name" value="OxRdtase_FAD/NAD-bd"/>
</dbReference>
<evidence type="ECO:0000256" key="8">
    <source>
        <dbReference type="ARBA" id="ARBA00022827"/>
    </source>
</evidence>
<evidence type="ECO:0000256" key="13">
    <source>
        <dbReference type="ARBA" id="ARBA00023136"/>
    </source>
</evidence>
<feature type="binding site" evidence="18">
    <location>
        <position position="108"/>
    </location>
    <ligand>
        <name>FAD</name>
        <dbReference type="ChEBI" id="CHEBI:57692"/>
    </ligand>
</feature>
<reference evidence="22 23" key="1">
    <citation type="journal article" date="2011" name="Proc. Natl. Acad. Sci. U.S.A.">
        <title>Evolutionary erosion of yeast sex chromosomes by mating-type switching accidents.</title>
        <authorList>
            <person name="Gordon J.L."/>
            <person name="Armisen D."/>
            <person name="Proux-Wera E."/>
            <person name="Oheigeartaigh S.S."/>
            <person name="Byrne K.P."/>
            <person name="Wolfe K.H."/>
        </authorList>
    </citation>
    <scope>NUCLEOTIDE SEQUENCE [LARGE SCALE GENOMIC DNA]</scope>
    <source>
        <strain evidence="23">ATCC 24235 / CBS 4417 / NBRC 1672 / NRRL Y-8282 / UCD 70-5</strain>
    </source>
</reference>
<keyword evidence="12" id="KW-0496">Mitochondrion</keyword>
<keyword evidence="13 20" id="KW-0472">Membrane</keyword>
<dbReference type="Gene3D" id="2.40.30.10">
    <property type="entry name" value="Translation factors"/>
    <property type="match status" value="1"/>
</dbReference>
<evidence type="ECO:0000256" key="2">
    <source>
        <dbReference type="ARBA" id="ARBA00004572"/>
    </source>
</evidence>
<dbReference type="GeneID" id="11533646"/>
<keyword evidence="7" id="KW-1000">Mitochondrion outer membrane</keyword>
<dbReference type="PANTHER" id="PTHR19370">
    <property type="entry name" value="NADH-CYTOCHROME B5 REDUCTASE"/>
    <property type="match status" value="1"/>
</dbReference>
<evidence type="ECO:0000256" key="6">
    <source>
        <dbReference type="ARBA" id="ARBA00022692"/>
    </source>
</evidence>
<dbReference type="GO" id="GO:0005741">
    <property type="term" value="C:mitochondrial outer membrane"/>
    <property type="evidence" value="ECO:0007669"/>
    <property type="project" value="UniProtKB-SubCell"/>
</dbReference>
<evidence type="ECO:0000256" key="9">
    <source>
        <dbReference type="ARBA" id="ARBA00022989"/>
    </source>
</evidence>
<dbReference type="GO" id="GO:0005783">
    <property type="term" value="C:endoplasmic reticulum"/>
    <property type="evidence" value="ECO:0007669"/>
    <property type="project" value="TreeGrafter"/>
</dbReference>
<dbReference type="GO" id="GO:0005886">
    <property type="term" value="C:plasma membrane"/>
    <property type="evidence" value="ECO:0007669"/>
    <property type="project" value="TreeGrafter"/>
</dbReference>
<evidence type="ECO:0000256" key="3">
    <source>
        <dbReference type="ARBA" id="ARBA00005156"/>
    </source>
</evidence>
<comment type="subcellular location">
    <subcellularLocation>
        <location evidence="2">Mitochondrion outer membrane</location>
        <topology evidence="2">Single-pass membrane protein</topology>
    </subcellularLocation>
</comment>
<evidence type="ECO:0000313" key="22">
    <source>
        <dbReference type="EMBL" id="CCE62277.1"/>
    </source>
</evidence>
<comment type="subunit">
    <text evidence="15">Monomer. Component of the 2-(3-amino-3-carboxypropyl)histidine synthase complex composed of DPH1, DPH2, DPH3 and a NADH-dependent reductase, predominantly CBR1.</text>
</comment>
<dbReference type="Proteomes" id="UP000005666">
    <property type="component" value="Chromosome 3"/>
</dbReference>
<gene>
    <name evidence="22" type="primary">TPHA0C01210</name>
    <name evidence="22" type="ordered locus">TPHA_0C01210</name>
</gene>
<evidence type="ECO:0000256" key="17">
    <source>
        <dbReference type="ARBA" id="ARBA00049138"/>
    </source>
</evidence>
<keyword evidence="10 19" id="KW-0560">Oxidoreductase</keyword>
<evidence type="ECO:0000256" key="1">
    <source>
        <dbReference type="ARBA" id="ARBA00001974"/>
    </source>
</evidence>
<dbReference type="InterPro" id="IPR039261">
    <property type="entry name" value="FNR_nucleotide-bd"/>
</dbReference>
<comment type="cofactor">
    <cofactor evidence="1 18 19">
        <name>FAD</name>
        <dbReference type="ChEBI" id="CHEBI:57692"/>
    </cofactor>
</comment>
<feature type="binding site" evidence="18">
    <location>
        <position position="92"/>
    </location>
    <ligand>
        <name>FAD</name>
        <dbReference type="ChEBI" id="CHEBI:57692"/>
    </ligand>
</feature>
<proteinExistence type="inferred from homology"/>
<dbReference type="GO" id="GO:0017183">
    <property type="term" value="P:protein histidyl modification to diphthamide"/>
    <property type="evidence" value="ECO:0007669"/>
    <property type="project" value="EnsemblFungi"/>
</dbReference>
<dbReference type="PROSITE" id="PS51384">
    <property type="entry name" value="FAD_FR"/>
    <property type="match status" value="1"/>
</dbReference>
<comment type="catalytic activity">
    <reaction evidence="16 19">
        <text>2 Fe(III)-[cytochrome b5] + NADH = 2 Fe(II)-[cytochrome b5] + NAD(+) + H(+)</text>
        <dbReference type="Rhea" id="RHEA:46680"/>
        <dbReference type="Rhea" id="RHEA-COMP:10438"/>
        <dbReference type="Rhea" id="RHEA-COMP:10439"/>
        <dbReference type="ChEBI" id="CHEBI:15378"/>
        <dbReference type="ChEBI" id="CHEBI:29033"/>
        <dbReference type="ChEBI" id="CHEBI:29034"/>
        <dbReference type="ChEBI" id="CHEBI:57540"/>
        <dbReference type="ChEBI" id="CHEBI:57945"/>
        <dbReference type="EC" id="1.6.2.2"/>
    </reaction>
</comment>
<dbReference type="FunFam" id="3.40.50.80:FF:000019">
    <property type="entry name" value="NADH-cytochrome b5 reductase"/>
    <property type="match status" value="1"/>
</dbReference>
<evidence type="ECO:0000256" key="16">
    <source>
        <dbReference type="ARBA" id="ARBA00047682"/>
    </source>
</evidence>
<evidence type="ECO:0000256" key="7">
    <source>
        <dbReference type="ARBA" id="ARBA00022787"/>
    </source>
</evidence>
<dbReference type="InterPro" id="IPR008333">
    <property type="entry name" value="Cbr1-like_FAD-bd_dom"/>
</dbReference>
<evidence type="ECO:0000256" key="4">
    <source>
        <dbReference type="ARBA" id="ARBA00006105"/>
    </source>
</evidence>
<feature type="domain" description="FAD-binding FR-type" evidence="21">
    <location>
        <begin position="38"/>
        <end position="142"/>
    </location>
</feature>
<dbReference type="STRING" id="1071381.G8BRA1"/>
<dbReference type="EMBL" id="HE612858">
    <property type="protein sequence ID" value="CCE62277.1"/>
    <property type="molecule type" value="Genomic_DNA"/>
</dbReference>
<feature type="binding site" evidence="18">
    <location>
        <position position="118"/>
    </location>
    <ligand>
        <name>FAD</name>
        <dbReference type="ChEBI" id="CHEBI:57692"/>
    </ligand>
</feature>
<comment type="similarity">
    <text evidence="4 19">Belongs to the flavoprotein pyridine nucleotide cytochrome reductase family.</text>
</comment>
<dbReference type="SUPFAM" id="SSF63380">
    <property type="entry name" value="Riboflavin synthase domain-like"/>
    <property type="match status" value="1"/>
</dbReference>
<evidence type="ECO:0000313" key="23">
    <source>
        <dbReference type="Proteomes" id="UP000005666"/>
    </source>
</evidence>
<feature type="binding site" evidence="18">
    <location>
        <position position="110"/>
    </location>
    <ligand>
        <name>FAD</name>
        <dbReference type="ChEBI" id="CHEBI:57692"/>
    </ligand>
</feature>
<evidence type="ECO:0000256" key="18">
    <source>
        <dbReference type="PIRSR" id="PIRSR601834-1"/>
    </source>
</evidence>
<feature type="binding site" evidence="18">
    <location>
        <position position="90"/>
    </location>
    <ligand>
        <name>FAD</name>
        <dbReference type="ChEBI" id="CHEBI:57692"/>
    </ligand>
</feature>
<evidence type="ECO:0000256" key="12">
    <source>
        <dbReference type="ARBA" id="ARBA00023128"/>
    </source>
</evidence>
<dbReference type="AlphaFoldDB" id="G8BRA1"/>
<comment type="pathway">
    <text evidence="3">Protein modification; peptidyl-diphthamide biosynthesis.</text>
</comment>
<dbReference type="EC" id="1.6.2.2" evidence="19"/>
<dbReference type="Pfam" id="PF00175">
    <property type="entry name" value="NAD_binding_1"/>
    <property type="match status" value="1"/>
</dbReference>
<evidence type="ECO:0000256" key="5">
    <source>
        <dbReference type="ARBA" id="ARBA00022630"/>
    </source>
</evidence>
<dbReference type="KEGG" id="tpf:TPHA_0C01210"/>
<dbReference type="GO" id="GO:0003954">
    <property type="term" value="F:NADH dehydrogenase activity"/>
    <property type="evidence" value="ECO:0007669"/>
    <property type="project" value="EnsemblFungi"/>
</dbReference>
<dbReference type="FunFam" id="2.40.30.10:FF:000032">
    <property type="entry name" value="NADH-cytochrome b5 reductase"/>
    <property type="match status" value="1"/>
</dbReference>
<protein>
    <recommendedName>
        <fullName evidence="19">NADH-cytochrome b5 reductase</fullName>
        <ecNumber evidence="19">1.6.2.2</ecNumber>
    </recommendedName>
</protein>
<evidence type="ECO:0000259" key="21">
    <source>
        <dbReference type="PROSITE" id="PS51384"/>
    </source>
</evidence>
<feature type="binding site" evidence="18">
    <location>
        <position position="159"/>
    </location>
    <ligand>
        <name>FAD</name>
        <dbReference type="ChEBI" id="CHEBI:57692"/>
    </ligand>
</feature>
<name>G8BRA1_TETPH</name>
<dbReference type="OMA" id="LDMKGPF"/>
<evidence type="ECO:0000256" key="15">
    <source>
        <dbReference type="ARBA" id="ARBA00038836"/>
    </source>
</evidence>
<dbReference type="InterPro" id="IPR017938">
    <property type="entry name" value="Riboflavin_synthase-like_b-brl"/>
</dbReference>
<dbReference type="Gene3D" id="3.40.50.80">
    <property type="entry name" value="Nucleotide-binding domain of ferredoxin-NADP reductase (FNR) module"/>
    <property type="match status" value="1"/>
</dbReference>
<comment type="function">
    <text evidence="14">NADH-dependent reductase for DPH3 and cytochrome b5. Required for the first step of diphthamide biosynthesis, a post-translational modification of histidine which occurs in elongation factor 2. DPH1 and DPH2 transfer a 3-amino-3-carboxypropyl (ACP) group from S-adenosyl-L-methionine (SAM) to a histidine residue, the reaction is assisted by a reduction system comprising DPH3 and a NADH-dependent reductase, predominantly CBR1. By reducing DPH3, also involved in the formation of the tRNA wobble base modification mcm5s 2U (5-methoxycarbonylmethyl-2-thiouridine), mediated by the elongator complex. The cytochrome b5/NADH cytochrome b5 reductase electron transfer system supports the catalytic activity of several sterol biosynthetic enzymes.</text>
</comment>
<evidence type="ECO:0000256" key="14">
    <source>
        <dbReference type="ARBA" id="ARBA00037104"/>
    </source>
</evidence>
<keyword evidence="6 20" id="KW-0812">Transmembrane</keyword>
<dbReference type="InterPro" id="IPR017927">
    <property type="entry name" value="FAD-bd_FR_type"/>
</dbReference>
<comment type="catalytic activity">
    <reaction evidence="17">
        <text>2 Fe(3+)-[Dph3] + NADH = 2 Fe(2+)-[Dph3] + NAD(+) + H(+)</text>
        <dbReference type="Rhea" id="RHEA:71231"/>
        <dbReference type="Rhea" id="RHEA-COMP:18002"/>
        <dbReference type="Rhea" id="RHEA-COMP:18003"/>
        <dbReference type="ChEBI" id="CHEBI:15378"/>
        <dbReference type="ChEBI" id="CHEBI:29033"/>
        <dbReference type="ChEBI" id="CHEBI:29034"/>
        <dbReference type="ChEBI" id="CHEBI:57540"/>
        <dbReference type="ChEBI" id="CHEBI:57945"/>
        <dbReference type="ChEBI" id="CHEBI:83228"/>
    </reaction>
    <physiologicalReaction direction="left-to-right" evidence="17">
        <dbReference type="Rhea" id="RHEA:71232"/>
    </physiologicalReaction>
</comment>
<keyword evidence="8 18" id="KW-0274">FAD</keyword>
<dbReference type="eggNOG" id="KOG0534">
    <property type="taxonomic scope" value="Eukaryota"/>
</dbReference>
<dbReference type="HOGENOM" id="CLU_003827_9_0_1"/>
<keyword evidence="9 20" id="KW-1133">Transmembrane helix</keyword>
<dbReference type="InterPro" id="IPR001834">
    <property type="entry name" value="CBR-like"/>
</dbReference>
<evidence type="ECO:0000256" key="11">
    <source>
        <dbReference type="ARBA" id="ARBA00023027"/>
    </source>
</evidence>
<dbReference type="PRINTS" id="PR00406">
    <property type="entry name" value="CYTB5RDTASE"/>
</dbReference>
<accession>G8BRA1</accession>
<dbReference type="Pfam" id="PF00970">
    <property type="entry name" value="FAD_binding_6"/>
    <property type="match status" value="1"/>
</dbReference>
<evidence type="ECO:0000256" key="10">
    <source>
        <dbReference type="ARBA" id="ARBA00023002"/>
    </source>
</evidence>
<dbReference type="InterPro" id="IPR001709">
    <property type="entry name" value="Flavoprot_Pyr_Nucl_cyt_Rdtase"/>
</dbReference>
<dbReference type="SUPFAM" id="SSF52343">
    <property type="entry name" value="Ferredoxin reductase-like, C-terminal NADP-linked domain"/>
    <property type="match status" value="1"/>
</dbReference>
<evidence type="ECO:0000256" key="19">
    <source>
        <dbReference type="RuleBase" id="RU361226"/>
    </source>
</evidence>
<dbReference type="PRINTS" id="PR00371">
    <property type="entry name" value="FPNCR"/>
</dbReference>
<dbReference type="GO" id="GO:0090560">
    <property type="term" value="F:2-(3-amino-3-carboxypropyl)histidine synthase activity"/>
    <property type="evidence" value="ECO:0007669"/>
    <property type="project" value="EnsemblFungi"/>
</dbReference>
<keyword evidence="23" id="KW-1185">Reference proteome</keyword>
<dbReference type="GO" id="GO:0002926">
    <property type="term" value="P:tRNA wobble base 5-methoxycarbonylmethyl-2-thiouridinylation"/>
    <property type="evidence" value="ECO:0007669"/>
    <property type="project" value="EnsemblFungi"/>
</dbReference>
<dbReference type="OrthoDB" id="432685at2759"/>
<keyword evidence="5 18" id="KW-0285">Flavoprotein</keyword>